<evidence type="ECO:0000256" key="2">
    <source>
        <dbReference type="SAM" id="MobiDB-lite"/>
    </source>
</evidence>
<feature type="compositionally biased region" description="Polar residues" evidence="2">
    <location>
        <begin position="1"/>
        <end position="16"/>
    </location>
</feature>
<feature type="region of interest" description="Disordered" evidence="2">
    <location>
        <begin position="1"/>
        <end position="41"/>
    </location>
</feature>
<dbReference type="PANTHER" id="PTHR10098:SF108">
    <property type="entry name" value="TETRATRICOPEPTIDE REPEAT PROTEIN 28"/>
    <property type="match status" value="1"/>
</dbReference>
<reference evidence="3" key="2">
    <citation type="submission" date="2024-06" db="EMBL/GenBank/DDBJ databases">
        <authorList>
            <person name="Plum-Jensen L.E."/>
            <person name="Schramm A."/>
            <person name="Marshall I.P.G."/>
        </authorList>
    </citation>
    <scope>NUCLEOTIDE SEQUENCE</scope>
    <source>
        <strain evidence="3">Rat1</strain>
    </source>
</reference>
<dbReference type="EMBL" id="CP159373">
    <property type="protein sequence ID" value="XCN73680.1"/>
    <property type="molecule type" value="Genomic_DNA"/>
</dbReference>
<dbReference type="AlphaFoldDB" id="A0AAU8LXU8"/>
<feature type="repeat" description="TPR" evidence="1">
    <location>
        <begin position="405"/>
        <end position="438"/>
    </location>
</feature>
<dbReference type="Pfam" id="PF13424">
    <property type="entry name" value="TPR_12"/>
    <property type="match status" value="2"/>
</dbReference>
<dbReference type="PROSITE" id="PS50005">
    <property type="entry name" value="TPR"/>
    <property type="match status" value="2"/>
</dbReference>
<dbReference type="KEGG" id="eaj:Q3M24_02695"/>
<protein>
    <submittedName>
        <fullName evidence="3">Tetratricopeptide repeat protein</fullName>
    </submittedName>
</protein>
<feature type="repeat" description="TPR" evidence="1">
    <location>
        <begin position="365"/>
        <end position="398"/>
    </location>
</feature>
<dbReference type="SMART" id="SM00028">
    <property type="entry name" value="TPR"/>
    <property type="match status" value="9"/>
</dbReference>
<dbReference type="Pfam" id="PF13181">
    <property type="entry name" value="TPR_8"/>
    <property type="match status" value="1"/>
</dbReference>
<gene>
    <name evidence="3" type="ORF">Q3M24_02695</name>
</gene>
<reference evidence="3" key="1">
    <citation type="journal article" date="2024" name="Syst. Appl. Microbiol.">
        <title>First single-strain enrichments of Electrothrix cable bacteria, description of E. aestuarii sp. nov. and E. rattekaaiensis sp. nov., and proposal of a cable bacteria taxonomy following the rules of the SeqCode.</title>
        <authorList>
            <person name="Plum-Jensen L.E."/>
            <person name="Schramm A."/>
            <person name="Marshall I.P.G."/>
        </authorList>
    </citation>
    <scope>NUCLEOTIDE SEQUENCE</scope>
    <source>
        <strain evidence="3">Rat1</strain>
    </source>
</reference>
<sequence>MTDNTFESKGSDQNVAQGDGAVGKQENVGQEVDGDGSIFSGTGNVTVNKHYGISEERFEELRDHLSITDLALRNFFKILEEQQIPRDDLDAKLREIAATHKDLLTRLATVQSEDPEVQRLKQEAKQAIEAGEYDKAEELLNQAEALDLKAIEKMEKTAKQRRISAATTNAEQAKLQEVQLRYAKAAEYWQKAAALLPEGENKDQAYYLGEAGYDLLRISRYSEALRMYEQGLAISQEIGDKKVEGTTLSSTGAIHQAQGDYDLALTYLEQSLAIRQEIGDRAGEGTTLNNISQIYRAWGDYTTALKYLEQSLAIRQEISDRAGEGTTLSNMGAIHHAQGGYDKALHLFKQSVAIFREAGSKAEEGTLLNNISQIYKARGDYDTALKYLEQSLAIRQEIGDRAGEGTTLNNISQIYHDRGDYDTALKYLKQSLEIMEEIGAKMEEAVISWNIGHIYKDQGDLTRAEQYMARTVEIEEAIGLPTLEESRNALAELRAALPQE</sequence>
<organism evidence="3">
    <name type="scientific">Candidatus Electrothrix aestuarii</name>
    <dbReference type="NCBI Taxonomy" id="3062594"/>
    <lineage>
        <taxon>Bacteria</taxon>
        <taxon>Pseudomonadati</taxon>
        <taxon>Thermodesulfobacteriota</taxon>
        <taxon>Desulfobulbia</taxon>
        <taxon>Desulfobulbales</taxon>
        <taxon>Desulfobulbaceae</taxon>
        <taxon>Candidatus Electrothrix</taxon>
    </lineage>
</organism>
<dbReference type="InterPro" id="IPR011990">
    <property type="entry name" value="TPR-like_helical_dom_sf"/>
</dbReference>
<proteinExistence type="predicted"/>
<dbReference type="Pfam" id="PF13374">
    <property type="entry name" value="TPR_10"/>
    <property type="match status" value="1"/>
</dbReference>
<dbReference type="InterPro" id="IPR019734">
    <property type="entry name" value="TPR_rpt"/>
</dbReference>
<keyword evidence="1" id="KW-0802">TPR repeat</keyword>
<name>A0AAU8LXU8_9BACT</name>
<dbReference type="Gene3D" id="1.25.40.10">
    <property type="entry name" value="Tetratricopeptide repeat domain"/>
    <property type="match status" value="2"/>
</dbReference>
<evidence type="ECO:0000256" key="1">
    <source>
        <dbReference type="PROSITE-ProRule" id="PRU00339"/>
    </source>
</evidence>
<dbReference type="SUPFAM" id="SSF48452">
    <property type="entry name" value="TPR-like"/>
    <property type="match status" value="2"/>
</dbReference>
<dbReference type="PANTHER" id="PTHR10098">
    <property type="entry name" value="RAPSYN-RELATED"/>
    <property type="match status" value="1"/>
</dbReference>
<evidence type="ECO:0000313" key="3">
    <source>
        <dbReference type="EMBL" id="XCN73680.1"/>
    </source>
</evidence>
<accession>A0AAU8LXU8</accession>